<gene>
    <name evidence="1" type="ORF">TM448B03953_0013</name>
</gene>
<dbReference type="EMBL" id="MT145049">
    <property type="protein sequence ID" value="QJI03004.1"/>
    <property type="molecule type" value="Genomic_DNA"/>
</dbReference>
<protein>
    <submittedName>
        <fullName evidence="1">Uncharacterized protein</fullName>
    </submittedName>
</protein>
<dbReference type="AlphaFoldDB" id="A0A6M3Y1V5"/>
<name>A0A6M3Y1V5_9ZZZZ</name>
<sequence>MAILYVTLYDNDVQPIMMPLPYTTVGKKYVYGPTANGKKRRPEPLRIPWWKKMTDNYKALFDMFKK</sequence>
<organism evidence="1">
    <name type="scientific">viral metagenome</name>
    <dbReference type="NCBI Taxonomy" id="1070528"/>
    <lineage>
        <taxon>unclassified sequences</taxon>
        <taxon>metagenomes</taxon>
        <taxon>organismal metagenomes</taxon>
    </lineage>
</organism>
<accession>A0A6M3Y1V5</accession>
<proteinExistence type="predicted"/>
<reference evidence="1" key="1">
    <citation type="submission" date="2020-03" db="EMBL/GenBank/DDBJ databases">
        <title>The deep terrestrial virosphere.</title>
        <authorList>
            <person name="Holmfeldt K."/>
            <person name="Nilsson E."/>
            <person name="Simone D."/>
            <person name="Lopez-Fernandez M."/>
            <person name="Wu X."/>
            <person name="de Brujin I."/>
            <person name="Lundin D."/>
            <person name="Andersson A."/>
            <person name="Bertilsson S."/>
            <person name="Dopson M."/>
        </authorList>
    </citation>
    <scope>NUCLEOTIDE SEQUENCE</scope>
    <source>
        <strain evidence="1">TM448B03953</strain>
    </source>
</reference>
<evidence type="ECO:0000313" key="1">
    <source>
        <dbReference type="EMBL" id="QJI03004.1"/>
    </source>
</evidence>